<name>A0A7S3I5I6_9SPIT</name>
<dbReference type="GO" id="GO:0008289">
    <property type="term" value="F:lipid binding"/>
    <property type="evidence" value="ECO:0007669"/>
    <property type="project" value="InterPro"/>
</dbReference>
<dbReference type="AlphaFoldDB" id="A0A7S3I5I6"/>
<gene>
    <name evidence="1" type="ORF">FEHR0123_LOCUS9299</name>
</gene>
<sequence length="376" mass="41195">MDIDRRDINIHMHGNIWTDLASLFEVFFKGTVIDSIESTAETAMNTGIPLVGNTVMTRLDGYFPILPNWIVDWETPQAAVVTDTSFAIGCKGLMFDKRIGEEEPAIAIPDMPYYDSTKSEKYQAYVSAYSIDGFFNSLIEVVGIHGWVNSTSVPASIPVQLNTDTVDLLLPGIKKHYGSGVPVDVRFNVTSLGNFQVSEANEEMSGTTTLALEFWVEPEGAATEMAADLTLNDIDFKFTALVNNMDVSLNITKLNIDTIDVISDTFGRLSSAALKLKLNNAFRLGLPFFNILLNSNPIPVPSNILGIFELSDLTIGYHDDYIYAGATPTFIGPSSAAIEKFEQTVETLDSISQAYAAQDEPTSIQSNLEEALQVTQ</sequence>
<accession>A0A7S3I5I6</accession>
<dbReference type="InterPro" id="IPR032942">
    <property type="entry name" value="BPI/LBP/Plunc"/>
</dbReference>
<proteinExistence type="predicted"/>
<reference evidence="1" key="1">
    <citation type="submission" date="2021-01" db="EMBL/GenBank/DDBJ databases">
        <authorList>
            <person name="Corre E."/>
            <person name="Pelletier E."/>
            <person name="Niang G."/>
            <person name="Scheremetjew M."/>
            <person name="Finn R."/>
            <person name="Kale V."/>
            <person name="Holt S."/>
            <person name="Cochrane G."/>
            <person name="Meng A."/>
            <person name="Brown T."/>
            <person name="Cohen L."/>
        </authorList>
    </citation>
    <scope>NUCLEOTIDE SEQUENCE</scope>
    <source>
        <strain evidence="1">Fehren 1</strain>
    </source>
</reference>
<dbReference type="PANTHER" id="PTHR10504:SF131">
    <property type="entry name" value="BPI2 DOMAIN-CONTAINING PROTEIN"/>
    <property type="match status" value="1"/>
</dbReference>
<dbReference type="PANTHER" id="PTHR10504">
    <property type="entry name" value="BACTERICIDAL PERMEABILITY-INCREASING BPI PROTEIN-RELATED"/>
    <property type="match status" value="1"/>
</dbReference>
<protein>
    <submittedName>
        <fullName evidence="1">Uncharacterized protein</fullName>
    </submittedName>
</protein>
<dbReference type="EMBL" id="HBIE01031039">
    <property type="protein sequence ID" value="CAE0314373.1"/>
    <property type="molecule type" value="Transcribed_RNA"/>
</dbReference>
<evidence type="ECO:0000313" key="1">
    <source>
        <dbReference type="EMBL" id="CAE0314373.1"/>
    </source>
</evidence>
<dbReference type="InterPro" id="IPR017943">
    <property type="entry name" value="Bactericidal_perm-incr_a/b_dom"/>
</dbReference>
<dbReference type="SUPFAM" id="SSF55394">
    <property type="entry name" value="Bactericidal permeability-increasing protein, BPI"/>
    <property type="match status" value="1"/>
</dbReference>
<organism evidence="1">
    <name type="scientific">Favella ehrenbergii</name>
    <dbReference type="NCBI Taxonomy" id="182087"/>
    <lineage>
        <taxon>Eukaryota</taxon>
        <taxon>Sar</taxon>
        <taxon>Alveolata</taxon>
        <taxon>Ciliophora</taxon>
        <taxon>Intramacronucleata</taxon>
        <taxon>Spirotrichea</taxon>
        <taxon>Choreotrichia</taxon>
        <taxon>Tintinnida</taxon>
        <taxon>Xystonellidae</taxon>
        <taxon>Favella</taxon>
    </lineage>
</organism>
<dbReference type="Gene3D" id="3.15.20.10">
    <property type="entry name" value="Bactericidal permeability-increasing protein, domain 2"/>
    <property type="match status" value="1"/>
</dbReference>